<dbReference type="InterPro" id="IPR036271">
    <property type="entry name" value="Tet_transcr_reg_TetR-rel_C_sf"/>
</dbReference>
<dbReference type="Proteomes" id="UP001431532">
    <property type="component" value="Unassembled WGS sequence"/>
</dbReference>
<accession>A0AAW6U8P8</accession>
<evidence type="ECO:0000313" key="5">
    <source>
        <dbReference type="Proteomes" id="UP001431532"/>
    </source>
</evidence>
<evidence type="ECO:0000256" key="2">
    <source>
        <dbReference type="PROSITE-ProRule" id="PRU00335"/>
    </source>
</evidence>
<keyword evidence="1 2" id="KW-0238">DNA-binding</keyword>
<dbReference type="InterPro" id="IPR050624">
    <property type="entry name" value="HTH-type_Tx_Regulator"/>
</dbReference>
<dbReference type="EMBL" id="JASCXW010000005">
    <property type="protein sequence ID" value="MDI6452478.1"/>
    <property type="molecule type" value="Genomic_DNA"/>
</dbReference>
<name>A0AAW6U8P8_9MOLU</name>
<protein>
    <submittedName>
        <fullName evidence="4">TetR/AcrR family transcriptional regulator</fullName>
    </submittedName>
</protein>
<dbReference type="GO" id="GO:0003677">
    <property type="term" value="F:DNA binding"/>
    <property type="evidence" value="ECO:0007669"/>
    <property type="project" value="UniProtKB-UniRule"/>
</dbReference>
<dbReference type="AlphaFoldDB" id="A0AAW6U8P8"/>
<comment type="caution">
    <text evidence="4">The sequence shown here is derived from an EMBL/GenBank/DDBJ whole genome shotgun (WGS) entry which is preliminary data.</text>
</comment>
<keyword evidence="5" id="KW-1185">Reference proteome</keyword>
<dbReference type="PROSITE" id="PS50977">
    <property type="entry name" value="HTH_TETR_2"/>
    <property type="match status" value="1"/>
</dbReference>
<dbReference type="RefSeq" id="WP_282838893.1">
    <property type="nucleotide sequence ID" value="NZ_JASCXW010000005.1"/>
</dbReference>
<feature type="domain" description="HTH tetR-type" evidence="3">
    <location>
        <begin position="11"/>
        <end position="71"/>
    </location>
</feature>
<dbReference type="SUPFAM" id="SSF48498">
    <property type="entry name" value="Tetracyclin repressor-like, C-terminal domain"/>
    <property type="match status" value="1"/>
</dbReference>
<evidence type="ECO:0000256" key="1">
    <source>
        <dbReference type="ARBA" id="ARBA00023125"/>
    </source>
</evidence>
<evidence type="ECO:0000259" key="3">
    <source>
        <dbReference type="PROSITE" id="PS50977"/>
    </source>
</evidence>
<evidence type="ECO:0000313" key="4">
    <source>
        <dbReference type="EMBL" id="MDI6452478.1"/>
    </source>
</evidence>
<gene>
    <name evidence="4" type="ORF">QJ521_02770</name>
</gene>
<organism evidence="4 5">
    <name type="scientific">Peloplasma aerotolerans</name>
    <dbReference type="NCBI Taxonomy" id="3044389"/>
    <lineage>
        <taxon>Bacteria</taxon>
        <taxon>Bacillati</taxon>
        <taxon>Mycoplasmatota</taxon>
        <taxon>Mollicutes</taxon>
        <taxon>Acholeplasmatales</taxon>
        <taxon>Acholeplasmataceae</taxon>
        <taxon>Peloplasma</taxon>
    </lineage>
</organism>
<feature type="DNA-binding region" description="H-T-H motif" evidence="2">
    <location>
        <begin position="34"/>
        <end position="53"/>
    </location>
</feature>
<dbReference type="Pfam" id="PF00440">
    <property type="entry name" value="TetR_N"/>
    <property type="match status" value="1"/>
</dbReference>
<dbReference type="Gene3D" id="1.10.357.10">
    <property type="entry name" value="Tetracycline Repressor, domain 2"/>
    <property type="match status" value="1"/>
</dbReference>
<dbReference type="InterPro" id="IPR009057">
    <property type="entry name" value="Homeodomain-like_sf"/>
</dbReference>
<dbReference type="PANTHER" id="PTHR43479:SF11">
    <property type="entry name" value="ACREF_ENVCD OPERON REPRESSOR-RELATED"/>
    <property type="match status" value="1"/>
</dbReference>
<proteinExistence type="predicted"/>
<dbReference type="PANTHER" id="PTHR43479">
    <property type="entry name" value="ACREF/ENVCD OPERON REPRESSOR-RELATED"/>
    <property type="match status" value="1"/>
</dbReference>
<dbReference type="SUPFAM" id="SSF46689">
    <property type="entry name" value="Homeodomain-like"/>
    <property type="match status" value="1"/>
</dbReference>
<sequence>MPTQTFFNLPKEKQERIMDATLNELSLHAYESLNLANIIRESQIPRGSFYQYFKDKNDLFDYFLTYVAMNKFKYWGDLFTSNQDLPFLERFYQIYIKGFYYAKENPRLVKAAKKMMDSDYYKQSPRVKEGLKQAVTMYAGFIECDQKLGRIRKDIEPRLLANFILEFMNKVTLDEYLKDDIHLENIEDIVNQLIDILKKGIE</sequence>
<dbReference type="InterPro" id="IPR001647">
    <property type="entry name" value="HTH_TetR"/>
</dbReference>
<reference evidence="4" key="1">
    <citation type="submission" date="2023-05" db="EMBL/GenBank/DDBJ databases">
        <title>Mariniplasma microaerophilum sp. nov., a novel anaerobic mollicute isolated from terrestrial mud volcano, Taman Peninsula, Russia.</title>
        <authorList>
            <person name="Khomyakova M.A."/>
            <person name="Merkel A.Y."/>
            <person name="Slobodkin A.I."/>
        </authorList>
    </citation>
    <scope>NUCLEOTIDE SEQUENCE</scope>
    <source>
        <strain evidence="4">M4Ah</strain>
    </source>
</reference>